<evidence type="ECO:0000256" key="1">
    <source>
        <dbReference type="SAM" id="MobiDB-lite"/>
    </source>
</evidence>
<dbReference type="AlphaFoldDB" id="A0AAC9LDE8"/>
<dbReference type="NCBIfam" id="NF033525">
    <property type="entry name" value="lasso_albusnod"/>
    <property type="match status" value="1"/>
</dbReference>
<sequence>MLTQFTQPDEDPTQQPNEHSTEQDPPVLLVSMGEASAVTLGQGKGSSEDKRRAYN</sequence>
<gene>
    <name evidence="2" type="ORF">UA74_17790</name>
</gene>
<name>A0AAC9LDE8_9PSEU</name>
<dbReference type="KEGG" id="acad:UA74_17790"/>
<feature type="compositionally biased region" description="Basic and acidic residues" evidence="1">
    <location>
        <begin position="46"/>
        <end position="55"/>
    </location>
</feature>
<evidence type="ECO:0000313" key="3">
    <source>
        <dbReference type="Proteomes" id="UP000185511"/>
    </source>
</evidence>
<accession>A0AAC9LDE8</accession>
<dbReference type="EMBL" id="CP016076">
    <property type="protein sequence ID" value="APU15586.1"/>
    <property type="molecule type" value="Genomic_DNA"/>
</dbReference>
<organism evidence="2 3">
    <name type="scientific">Actinoalloteichus fjordicus</name>
    <dbReference type="NCBI Taxonomy" id="1612552"/>
    <lineage>
        <taxon>Bacteria</taxon>
        <taxon>Bacillati</taxon>
        <taxon>Actinomycetota</taxon>
        <taxon>Actinomycetes</taxon>
        <taxon>Pseudonocardiales</taxon>
        <taxon>Pseudonocardiaceae</taxon>
        <taxon>Actinoalloteichus</taxon>
    </lineage>
</organism>
<keyword evidence="3" id="KW-1185">Reference proteome</keyword>
<reference evidence="3" key="1">
    <citation type="submission" date="2016-06" db="EMBL/GenBank/DDBJ databases">
        <title>Complete genome sequence of Actinoalloteichus fjordicus DSM 46855 (=ADI127-17), type strain of the new species Actinoalloteichus fjordicus.</title>
        <authorList>
            <person name="Ruckert C."/>
            <person name="Nouioui I."/>
            <person name="Willmese J."/>
            <person name="van Wezel G."/>
            <person name="Klenk H.-P."/>
            <person name="Kalinowski J."/>
            <person name="Zotchev S.B."/>
        </authorList>
    </citation>
    <scope>NUCLEOTIDE SEQUENCE [LARGE SCALE GENOMIC DNA]</scope>
    <source>
        <strain evidence="3">ADI127-7</strain>
    </source>
</reference>
<feature type="region of interest" description="Disordered" evidence="1">
    <location>
        <begin position="1"/>
        <end position="55"/>
    </location>
</feature>
<proteinExistence type="predicted"/>
<feature type="compositionally biased region" description="Polar residues" evidence="1">
    <location>
        <begin position="1"/>
        <end position="18"/>
    </location>
</feature>
<protein>
    <submittedName>
        <fullName evidence="2">Uncharacterized protein</fullName>
    </submittedName>
</protein>
<dbReference type="RefSeq" id="WP_157442271.1">
    <property type="nucleotide sequence ID" value="NZ_CP016076.1"/>
</dbReference>
<dbReference type="Proteomes" id="UP000185511">
    <property type="component" value="Chromosome"/>
</dbReference>
<evidence type="ECO:0000313" key="2">
    <source>
        <dbReference type="EMBL" id="APU15586.1"/>
    </source>
</evidence>